<gene>
    <name evidence="10" type="ORF">GCM10022255_115000</name>
</gene>
<evidence type="ECO:0000256" key="4">
    <source>
        <dbReference type="ARBA" id="ARBA00022692"/>
    </source>
</evidence>
<evidence type="ECO:0000256" key="6">
    <source>
        <dbReference type="ARBA" id="ARBA00023136"/>
    </source>
</evidence>
<dbReference type="InterPro" id="IPR051447">
    <property type="entry name" value="Lipoprotein-release_system"/>
</dbReference>
<evidence type="ECO:0000256" key="5">
    <source>
        <dbReference type="ARBA" id="ARBA00022989"/>
    </source>
</evidence>
<evidence type="ECO:0000313" key="10">
    <source>
        <dbReference type="EMBL" id="GAA4264137.1"/>
    </source>
</evidence>
<keyword evidence="3" id="KW-1003">Cell membrane</keyword>
<feature type="domain" description="ABC3 transporter permease C-terminal" evidence="8">
    <location>
        <begin position="292"/>
        <end position="389"/>
    </location>
</feature>
<feature type="transmembrane region" description="Helical" evidence="7">
    <location>
        <begin position="18"/>
        <end position="39"/>
    </location>
</feature>
<keyword evidence="11" id="KW-1185">Reference proteome</keyword>
<feature type="transmembrane region" description="Helical" evidence="7">
    <location>
        <begin position="327"/>
        <end position="354"/>
    </location>
</feature>
<organism evidence="10 11">
    <name type="scientific">Dactylosporangium darangshiense</name>
    <dbReference type="NCBI Taxonomy" id="579108"/>
    <lineage>
        <taxon>Bacteria</taxon>
        <taxon>Bacillati</taxon>
        <taxon>Actinomycetota</taxon>
        <taxon>Actinomycetes</taxon>
        <taxon>Micromonosporales</taxon>
        <taxon>Micromonosporaceae</taxon>
        <taxon>Dactylosporangium</taxon>
    </lineage>
</organism>
<feature type="transmembrane region" description="Helical" evidence="7">
    <location>
        <begin position="843"/>
        <end position="865"/>
    </location>
</feature>
<comment type="similarity">
    <text evidence="2">Belongs to the ABC-4 integral membrane protein family. LolC/E subfamily.</text>
</comment>
<dbReference type="EMBL" id="BAABAT010000099">
    <property type="protein sequence ID" value="GAA4264137.1"/>
    <property type="molecule type" value="Genomic_DNA"/>
</dbReference>
<dbReference type="PANTHER" id="PTHR30489">
    <property type="entry name" value="LIPOPROTEIN-RELEASING SYSTEM TRANSMEMBRANE PROTEIN LOLE"/>
    <property type="match status" value="1"/>
</dbReference>
<dbReference type="Pfam" id="PF02687">
    <property type="entry name" value="FtsX"/>
    <property type="match status" value="2"/>
</dbReference>
<feature type="transmembrane region" description="Helical" evidence="7">
    <location>
        <begin position="282"/>
        <end position="306"/>
    </location>
</feature>
<dbReference type="Proteomes" id="UP001500620">
    <property type="component" value="Unassembled WGS sequence"/>
</dbReference>
<evidence type="ECO:0008006" key="12">
    <source>
        <dbReference type="Google" id="ProtNLM"/>
    </source>
</evidence>
<dbReference type="InterPro" id="IPR025857">
    <property type="entry name" value="MacB_PCD"/>
</dbReference>
<feature type="domain" description="MacB-like periplasmic core" evidence="9">
    <location>
        <begin position="518"/>
        <end position="718"/>
    </location>
</feature>
<feature type="domain" description="MacB-like periplasmic core" evidence="9">
    <location>
        <begin position="22"/>
        <end position="207"/>
    </location>
</feature>
<dbReference type="InterPro" id="IPR003838">
    <property type="entry name" value="ABC3_permease_C"/>
</dbReference>
<keyword evidence="6 7" id="KW-0472">Membrane</keyword>
<feature type="transmembrane region" description="Helical" evidence="7">
    <location>
        <begin position="795"/>
        <end position="823"/>
    </location>
</feature>
<dbReference type="PANTHER" id="PTHR30489:SF0">
    <property type="entry name" value="LIPOPROTEIN-RELEASING SYSTEM TRANSMEMBRANE PROTEIN LOLE"/>
    <property type="match status" value="1"/>
</dbReference>
<proteinExistence type="inferred from homology"/>
<evidence type="ECO:0000256" key="7">
    <source>
        <dbReference type="SAM" id="Phobius"/>
    </source>
</evidence>
<feature type="transmembrane region" description="Helical" evidence="7">
    <location>
        <begin position="452"/>
        <end position="473"/>
    </location>
</feature>
<reference evidence="11" key="1">
    <citation type="journal article" date="2019" name="Int. J. Syst. Evol. Microbiol.">
        <title>The Global Catalogue of Microorganisms (GCM) 10K type strain sequencing project: providing services to taxonomists for standard genome sequencing and annotation.</title>
        <authorList>
            <consortium name="The Broad Institute Genomics Platform"/>
            <consortium name="The Broad Institute Genome Sequencing Center for Infectious Disease"/>
            <person name="Wu L."/>
            <person name="Ma J."/>
        </authorList>
    </citation>
    <scope>NUCLEOTIDE SEQUENCE [LARGE SCALE GENOMIC DNA]</scope>
    <source>
        <strain evidence="11">JCM 17441</strain>
    </source>
</reference>
<accession>A0ABP8DVW4</accession>
<keyword evidence="4 7" id="KW-0812">Transmembrane</keyword>
<feature type="transmembrane region" description="Helical" evidence="7">
    <location>
        <begin position="412"/>
        <end position="432"/>
    </location>
</feature>
<feature type="transmembrane region" description="Helical" evidence="7">
    <location>
        <begin position="366"/>
        <end position="391"/>
    </location>
</feature>
<evidence type="ECO:0000259" key="8">
    <source>
        <dbReference type="Pfam" id="PF02687"/>
    </source>
</evidence>
<evidence type="ECO:0000256" key="1">
    <source>
        <dbReference type="ARBA" id="ARBA00004651"/>
    </source>
</evidence>
<sequence length="877" mass="90418">MLTWVWIAGLVRHRALRLAAVAGGIAIAVALLASLGAFLSTAKDTMTQRAIQRVAVDWQVEAQPGADPTTVEAAVRADPHVVTALPVGYATSAALSSATGGTTQSTGSAQVLGLPDTYAATFPGELRTLSGADRGVLLVQQTAANLHAVPGDRITIRRAGLPDTMVTVDGVVDLPAIDALFQKVGAPPGAQPQAPPDNVLLLPADRWHTLFDPLAAVRPDLVRIQVHARVHHDLPPDPAAAYTTVTAGAHHLEADLAGAGLVGDNLGATLAAARSDARYADLLFLFLGLPGAVVAALLTAAVTASGAARRRREQALLRARGASASHLLRLAAAEAALVGLGGAALGLAVAAIIARAGFSAALGSTGWAAVAALLGLVIAVLTVVVPAYRDLSATTVAGARRSTSRARRPPAWMRYGVDGLLLLASVVVLLAARRSGYELVLAPEGVPTIAVNYWALAGPALLWVGGALLAWRLSYLLLVRGRRLSAYLLRPVAGPLAGTAAATLARGHRQAARTIVFIALAGAFAASTAVFATTYRHQAEADAQLTNGADVTITQAGGLPVSAAAGVPGVASAEPMVHRFAYVGSDLQDMYGVQADTIGRHVTLQDAYFTGGTAQQMMHRLSQRPDAVLVSAETAKDFQLSPGDTLRLRLPTAHGGPPVTVQFQYAGVVKEFPTAPTDSFLVANTDYLAHQTGDVPNTLLVTTAPGAHPADVAARLRAKLGSNAQITDIDTTRRIVGSSLPAVNLATLTHVELGFALALIAATAGLLLALGFAERRRTYALASALGARTRQLSKLVWAEITIVGACGLVLGALLATALSQMLVAMLTGVFDPPPDRLTVPWPYLLAGLLLSIACLAAAGAATVAASRRPAMTVLRDL</sequence>
<evidence type="ECO:0000259" key="9">
    <source>
        <dbReference type="Pfam" id="PF12704"/>
    </source>
</evidence>
<feature type="domain" description="ABC3 transporter permease C-terminal" evidence="8">
    <location>
        <begin position="754"/>
        <end position="865"/>
    </location>
</feature>
<evidence type="ECO:0000256" key="2">
    <source>
        <dbReference type="ARBA" id="ARBA00005236"/>
    </source>
</evidence>
<name>A0ABP8DVW4_9ACTN</name>
<protein>
    <recommendedName>
        <fullName evidence="12">ABC transporter permease</fullName>
    </recommendedName>
</protein>
<comment type="subcellular location">
    <subcellularLocation>
        <location evidence="1">Cell membrane</location>
        <topology evidence="1">Multi-pass membrane protein</topology>
    </subcellularLocation>
</comment>
<evidence type="ECO:0000256" key="3">
    <source>
        <dbReference type="ARBA" id="ARBA00022475"/>
    </source>
</evidence>
<dbReference type="Pfam" id="PF12704">
    <property type="entry name" value="MacB_PCD"/>
    <property type="match status" value="2"/>
</dbReference>
<evidence type="ECO:0000313" key="11">
    <source>
        <dbReference type="Proteomes" id="UP001500620"/>
    </source>
</evidence>
<feature type="transmembrane region" description="Helical" evidence="7">
    <location>
        <begin position="753"/>
        <end position="774"/>
    </location>
</feature>
<dbReference type="RefSeq" id="WP_345144533.1">
    <property type="nucleotide sequence ID" value="NZ_BAABAT010000099.1"/>
</dbReference>
<comment type="caution">
    <text evidence="10">The sequence shown here is derived from an EMBL/GenBank/DDBJ whole genome shotgun (WGS) entry which is preliminary data.</text>
</comment>
<keyword evidence="5 7" id="KW-1133">Transmembrane helix</keyword>
<feature type="transmembrane region" description="Helical" evidence="7">
    <location>
        <begin position="515"/>
        <end position="535"/>
    </location>
</feature>